<keyword evidence="3" id="KW-1185">Reference proteome</keyword>
<reference evidence="3" key="1">
    <citation type="submission" date="2005-10" db="EMBL/GenBank/DDBJ databases">
        <title>Complete sequence of Pelobacter carbinolicus DSM 2380.</title>
        <authorList>
            <person name="Copeland A."/>
            <person name="Lucas S."/>
            <person name="Lapidus A."/>
            <person name="Barry K."/>
            <person name="Detter J.C."/>
            <person name="Glavina T."/>
            <person name="Hammon N."/>
            <person name="Israni S."/>
            <person name="Pitluck S."/>
            <person name="Chertkov O."/>
            <person name="Schmutz J."/>
            <person name="Larimer F."/>
            <person name="Land M."/>
            <person name="Kyrpides N."/>
            <person name="Ivanova N."/>
            <person name="Richardson P."/>
        </authorList>
    </citation>
    <scope>NUCLEOTIDE SEQUENCE [LARGE SCALE GENOMIC DNA]</scope>
    <source>
        <strain evidence="3">DSM 2380 / NBRC 103641 / GraBd1</strain>
    </source>
</reference>
<comment type="similarity">
    <text evidence="1">Belongs to the Smg family.</text>
</comment>
<reference evidence="2 3" key="2">
    <citation type="journal article" date="2012" name="BMC Genomics">
        <title>The genome of Pelobacter carbinolicus reveals surprising metabolic capabilities and physiological features.</title>
        <authorList>
            <person name="Aklujkar M."/>
            <person name="Haveman S.A."/>
            <person name="Didonato R.Jr."/>
            <person name="Chertkov O."/>
            <person name="Han C.S."/>
            <person name="Land M.L."/>
            <person name="Brown P."/>
            <person name="Lovley D.R."/>
        </authorList>
    </citation>
    <scope>NUCLEOTIDE SEQUENCE [LARGE SCALE GENOMIC DNA]</scope>
    <source>
        <strain evidence="3">DSM 2380 / NBRC 103641 / GraBd1</strain>
    </source>
</reference>
<sequence length="161" mass="18478">MTGNPLKERVLAIVSIIAHYIMEDGQLPANGDLIEELLSVGFEAEEIDAAFNWMENLSLHQSTDPSARPLAVPSQRIFTAEETQAIARDARGFLMRIREMGIIDENILEEIIQKALHTEEDEISLKDIKTLTALTLFSHSHHEWMREVDCFMDDDWTRLYH</sequence>
<dbReference type="HOGENOM" id="CLU_1684050_0_0_7"/>
<proteinExistence type="inferred from homology"/>
<name>Q3A7H7_SYNC1</name>
<dbReference type="Pfam" id="PF04361">
    <property type="entry name" value="DUF494"/>
    <property type="match status" value="1"/>
</dbReference>
<dbReference type="PANTHER" id="PTHR38692">
    <property type="entry name" value="PROTEIN SMG"/>
    <property type="match status" value="1"/>
</dbReference>
<dbReference type="PANTHER" id="PTHR38692:SF1">
    <property type="entry name" value="PROTEIN SMG"/>
    <property type="match status" value="1"/>
</dbReference>
<dbReference type="OrthoDB" id="5401951at2"/>
<organism evidence="2 3">
    <name type="scientific">Syntrophotalea carbinolica (strain DSM 2380 / NBRC 103641 / GraBd1)</name>
    <name type="common">Pelobacter carbinolicus</name>
    <dbReference type="NCBI Taxonomy" id="338963"/>
    <lineage>
        <taxon>Bacteria</taxon>
        <taxon>Pseudomonadati</taxon>
        <taxon>Thermodesulfobacteriota</taxon>
        <taxon>Desulfuromonadia</taxon>
        <taxon>Desulfuromonadales</taxon>
        <taxon>Syntrophotaleaceae</taxon>
        <taxon>Syntrophotalea</taxon>
    </lineage>
</organism>
<dbReference type="EMBL" id="CP000142">
    <property type="protein sequence ID" value="ABA87667.1"/>
    <property type="molecule type" value="Genomic_DNA"/>
</dbReference>
<dbReference type="HAMAP" id="MF_00598">
    <property type="entry name" value="Smg"/>
    <property type="match status" value="1"/>
</dbReference>
<dbReference type="STRING" id="338963.Pcar_0407"/>
<dbReference type="eggNOG" id="COG2922">
    <property type="taxonomic scope" value="Bacteria"/>
</dbReference>
<evidence type="ECO:0000313" key="3">
    <source>
        <dbReference type="Proteomes" id="UP000002534"/>
    </source>
</evidence>
<protein>
    <recommendedName>
        <fullName evidence="1">Protein Smg homolog</fullName>
    </recommendedName>
</protein>
<dbReference type="AlphaFoldDB" id="Q3A7H7"/>
<gene>
    <name evidence="1 2" type="primary">smg</name>
    <name evidence="2" type="ordered locus">Pcar_0407</name>
</gene>
<evidence type="ECO:0000256" key="1">
    <source>
        <dbReference type="HAMAP-Rule" id="MF_00598"/>
    </source>
</evidence>
<evidence type="ECO:0000313" key="2">
    <source>
        <dbReference type="EMBL" id="ABA87667.1"/>
    </source>
</evidence>
<dbReference type="KEGG" id="pca:Pcar_0407"/>
<accession>Q3A7H7</accession>
<dbReference type="InterPro" id="IPR007456">
    <property type="entry name" value="Smg"/>
</dbReference>
<dbReference type="RefSeq" id="WP_011340089.1">
    <property type="nucleotide sequence ID" value="NC_007498.2"/>
</dbReference>
<dbReference type="Proteomes" id="UP000002534">
    <property type="component" value="Chromosome"/>
</dbReference>